<sequence length="146" mass="16810">MGRPLPPAACCPITGIFHNVTLFTVQQNESYIAYCLMTPDILFIFLSINLKENWTSDSIDKRPKFSRCRVMFAHLQHLDIEPFNQHFLHTNCCVEGNEMAASTDVCLPHGTFLQLLLCFFWPQHTVWHRQTAFVRSQHGAANSSWL</sequence>
<gene>
    <name evidence="1" type="ORF">ILYODFUR_031760</name>
</gene>
<dbReference type="Proteomes" id="UP001482620">
    <property type="component" value="Unassembled WGS sequence"/>
</dbReference>
<proteinExistence type="predicted"/>
<keyword evidence="2" id="KW-1185">Reference proteome</keyword>
<organism evidence="1 2">
    <name type="scientific">Ilyodon furcidens</name>
    <name type="common">goldbreast splitfin</name>
    <dbReference type="NCBI Taxonomy" id="33524"/>
    <lineage>
        <taxon>Eukaryota</taxon>
        <taxon>Metazoa</taxon>
        <taxon>Chordata</taxon>
        <taxon>Craniata</taxon>
        <taxon>Vertebrata</taxon>
        <taxon>Euteleostomi</taxon>
        <taxon>Actinopterygii</taxon>
        <taxon>Neopterygii</taxon>
        <taxon>Teleostei</taxon>
        <taxon>Neoteleostei</taxon>
        <taxon>Acanthomorphata</taxon>
        <taxon>Ovalentaria</taxon>
        <taxon>Atherinomorphae</taxon>
        <taxon>Cyprinodontiformes</taxon>
        <taxon>Goodeidae</taxon>
        <taxon>Ilyodon</taxon>
    </lineage>
</organism>
<evidence type="ECO:0000313" key="1">
    <source>
        <dbReference type="EMBL" id="MEQ2234428.1"/>
    </source>
</evidence>
<protein>
    <submittedName>
        <fullName evidence="1">Uncharacterized protein</fullName>
    </submittedName>
</protein>
<dbReference type="EMBL" id="JAHRIQ010039746">
    <property type="protein sequence ID" value="MEQ2234428.1"/>
    <property type="molecule type" value="Genomic_DNA"/>
</dbReference>
<comment type="caution">
    <text evidence="1">The sequence shown here is derived from an EMBL/GenBank/DDBJ whole genome shotgun (WGS) entry which is preliminary data.</text>
</comment>
<name>A0ABV0TS53_9TELE</name>
<evidence type="ECO:0000313" key="2">
    <source>
        <dbReference type="Proteomes" id="UP001482620"/>
    </source>
</evidence>
<reference evidence="1 2" key="1">
    <citation type="submission" date="2021-06" db="EMBL/GenBank/DDBJ databases">
        <authorList>
            <person name="Palmer J.M."/>
        </authorList>
    </citation>
    <scope>NUCLEOTIDE SEQUENCE [LARGE SCALE GENOMIC DNA]</scope>
    <source>
        <strain evidence="2">if_2019</strain>
        <tissue evidence="1">Muscle</tissue>
    </source>
</reference>
<accession>A0ABV0TS53</accession>